<sequence length="105" mass="11620">MLQIRCNRPPFFLVSILPVVLTVLDLRFLVPCFATRNSKARETTTSTHKKVVDQLLASGTKPEAIKEIKKGRNPDIIKFSSDKFGTGTVDLGVVSLIMFNCPTTP</sequence>
<keyword evidence="1" id="KW-0812">Transmembrane</keyword>
<keyword evidence="1" id="KW-1133">Transmembrane helix</keyword>
<accession>A0A392R6R9</accession>
<dbReference type="EMBL" id="LXQA010190051">
    <property type="protein sequence ID" value="MCI31784.1"/>
    <property type="molecule type" value="Genomic_DNA"/>
</dbReference>
<name>A0A392R6R9_9FABA</name>
<feature type="transmembrane region" description="Helical" evidence="1">
    <location>
        <begin position="12"/>
        <end position="30"/>
    </location>
</feature>
<keyword evidence="1" id="KW-0472">Membrane</keyword>
<evidence type="ECO:0000313" key="2">
    <source>
        <dbReference type="EMBL" id="MCI31784.1"/>
    </source>
</evidence>
<keyword evidence="3" id="KW-1185">Reference proteome</keyword>
<dbReference type="AlphaFoldDB" id="A0A392R6R9"/>
<comment type="caution">
    <text evidence="2">The sequence shown here is derived from an EMBL/GenBank/DDBJ whole genome shotgun (WGS) entry which is preliminary data.</text>
</comment>
<organism evidence="2 3">
    <name type="scientific">Trifolium medium</name>
    <dbReference type="NCBI Taxonomy" id="97028"/>
    <lineage>
        <taxon>Eukaryota</taxon>
        <taxon>Viridiplantae</taxon>
        <taxon>Streptophyta</taxon>
        <taxon>Embryophyta</taxon>
        <taxon>Tracheophyta</taxon>
        <taxon>Spermatophyta</taxon>
        <taxon>Magnoliopsida</taxon>
        <taxon>eudicotyledons</taxon>
        <taxon>Gunneridae</taxon>
        <taxon>Pentapetalae</taxon>
        <taxon>rosids</taxon>
        <taxon>fabids</taxon>
        <taxon>Fabales</taxon>
        <taxon>Fabaceae</taxon>
        <taxon>Papilionoideae</taxon>
        <taxon>50 kb inversion clade</taxon>
        <taxon>NPAAA clade</taxon>
        <taxon>Hologalegina</taxon>
        <taxon>IRL clade</taxon>
        <taxon>Trifolieae</taxon>
        <taxon>Trifolium</taxon>
    </lineage>
</organism>
<evidence type="ECO:0000256" key="1">
    <source>
        <dbReference type="SAM" id="Phobius"/>
    </source>
</evidence>
<evidence type="ECO:0000313" key="3">
    <source>
        <dbReference type="Proteomes" id="UP000265520"/>
    </source>
</evidence>
<protein>
    <submittedName>
        <fullName evidence="2">Uncharacterized protein</fullName>
    </submittedName>
</protein>
<reference evidence="2 3" key="1">
    <citation type="journal article" date="2018" name="Front. Plant Sci.">
        <title>Red Clover (Trifolium pratense) and Zigzag Clover (T. medium) - A Picture of Genomic Similarities and Differences.</title>
        <authorList>
            <person name="Dluhosova J."/>
            <person name="Istvanek J."/>
            <person name="Nedelnik J."/>
            <person name="Repkova J."/>
        </authorList>
    </citation>
    <scope>NUCLEOTIDE SEQUENCE [LARGE SCALE GENOMIC DNA]</scope>
    <source>
        <strain evidence="3">cv. 10/8</strain>
        <tissue evidence="2">Leaf</tissue>
    </source>
</reference>
<proteinExistence type="predicted"/>
<dbReference type="Proteomes" id="UP000265520">
    <property type="component" value="Unassembled WGS sequence"/>
</dbReference>
<feature type="non-terminal residue" evidence="2">
    <location>
        <position position="105"/>
    </location>
</feature>